<dbReference type="GO" id="GO:0005506">
    <property type="term" value="F:iron ion binding"/>
    <property type="evidence" value="ECO:0007669"/>
    <property type="project" value="InterPro"/>
</dbReference>
<keyword evidence="6 10" id="KW-0223">Dioxygenase</keyword>
<evidence type="ECO:0000256" key="8">
    <source>
        <dbReference type="ARBA" id="ARBA00023004"/>
    </source>
</evidence>
<dbReference type="InterPro" id="IPR005123">
    <property type="entry name" value="Oxoglu/Fe-dep_dioxygenase_dom"/>
</dbReference>
<comment type="cofactor">
    <cofactor evidence="2">
        <name>Fe cation</name>
        <dbReference type="ChEBI" id="CHEBI:24875"/>
    </cofactor>
</comment>
<feature type="domain" description="Fe2OG dioxygenase" evidence="9">
    <location>
        <begin position="121"/>
        <end position="233"/>
    </location>
</feature>
<comment type="cofactor">
    <cofactor evidence="1">
        <name>L-ascorbate</name>
        <dbReference type="ChEBI" id="CHEBI:38290"/>
    </cofactor>
</comment>
<keyword evidence="7" id="KW-0560">Oxidoreductase</keyword>
<evidence type="ECO:0000256" key="1">
    <source>
        <dbReference type="ARBA" id="ARBA00001961"/>
    </source>
</evidence>
<evidence type="ECO:0000256" key="2">
    <source>
        <dbReference type="ARBA" id="ARBA00001962"/>
    </source>
</evidence>
<dbReference type="InterPro" id="IPR042216">
    <property type="entry name" value="MitoNEET_CISD"/>
</dbReference>
<dbReference type="InterPro" id="IPR006620">
    <property type="entry name" value="Pro_4_hyd_alph"/>
</dbReference>
<dbReference type="GO" id="GO:0031418">
    <property type="term" value="F:L-ascorbic acid binding"/>
    <property type="evidence" value="ECO:0007669"/>
    <property type="project" value="InterPro"/>
</dbReference>
<dbReference type="EC" id="1.14.11.7" evidence="3"/>
<dbReference type="PANTHER" id="PTHR14049">
    <property type="entry name" value="LEPRECAN 1"/>
    <property type="match status" value="1"/>
</dbReference>
<name>A0A6J7WK87_9CAUD</name>
<dbReference type="GO" id="GO:0032963">
    <property type="term" value="P:collagen metabolic process"/>
    <property type="evidence" value="ECO:0007669"/>
    <property type="project" value="InterPro"/>
</dbReference>
<dbReference type="GO" id="GO:0019797">
    <property type="term" value="F:procollagen-proline 3-dioxygenase activity"/>
    <property type="evidence" value="ECO:0007669"/>
    <property type="project" value="UniProtKB-EC"/>
</dbReference>
<keyword evidence="4" id="KW-0479">Metal-binding</keyword>
<evidence type="ECO:0000313" key="10">
    <source>
        <dbReference type="EMBL" id="CAB5218127.1"/>
    </source>
</evidence>
<evidence type="ECO:0000256" key="4">
    <source>
        <dbReference type="ARBA" id="ARBA00022723"/>
    </source>
</evidence>
<dbReference type="Pfam" id="PF13640">
    <property type="entry name" value="2OG-FeII_Oxy_3"/>
    <property type="match status" value="1"/>
</dbReference>
<dbReference type="Gene3D" id="2.60.120.620">
    <property type="entry name" value="q2cbj1_9rhob like domain"/>
    <property type="match status" value="1"/>
</dbReference>
<protein>
    <recommendedName>
        <fullName evidence="3">procollagen-proline 3-dioxygenase</fullName>
        <ecNumber evidence="3">1.14.11.7</ecNumber>
    </recommendedName>
</protein>
<keyword evidence="5" id="KW-0677">Repeat</keyword>
<proteinExistence type="predicted"/>
<dbReference type="PROSITE" id="PS51471">
    <property type="entry name" value="FE2OG_OXY"/>
    <property type="match status" value="1"/>
</dbReference>
<dbReference type="InterPro" id="IPR039575">
    <property type="entry name" value="P3H"/>
</dbReference>
<sequence length="271" mass="31113">MSKQCTCGRSSTQPYCDNTHKLGKNGIIRKIDKESFIYYKDELNDKGVLNVPENKIVEIPNFVSPKMAKNMIGFFEDNEISWGDIAFYGSSGKGIKATQEELDRWDIPTTFFEDIKNKFKEAVEAIFNREVRANTSHAQKWDVGGFASLHSDNSNNAGEPNAFEINKYVAILYLNGDYEGGQLYFAEEEKDPWLSIQPNTYSLYVFCGGVENLHGVTEITKGTRYTMVSFWDFADLVYSEETLEKWKEQERQVRIEQAAQKEEWLKGNKHA</sequence>
<dbReference type="SMART" id="SM00702">
    <property type="entry name" value="P4Hc"/>
    <property type="match status" value="1"/>
</dbReference>
<dbReference type="PANTHER" id="PTHR14049:SF9">
    <property type="entry name" value="PROCOLLAGEN-PROLINE 3-DIOXYGENASE"/>
    <property type="match status" value="1"/>
</dbReference>
<evidence type="ECO:0000256" key="3">
    <source>
        <dbReference type="ARBA" id="ARBA00012262"/>
    </source>
</evidence>
<evidence type="ECO:0000256" key="7">
    <source>
        <dbReference type="ARBA" id="ARBA00023002"/>
    </source>
</evidence>
<dbReference type="InterPro" id="IPR044862">
    <property type="entry name" value="Pro_4_hyd_alph_FE2OG_OXY"/>
</dbReference>
<evidence type="ECO:0000256" key="5">
    <source>
        <dbReference type="ARBA" id="ARBA00022737"/>
    </source>
</evidence>
<dbReference type="EMBL" id="LR798257">
    <property type="protein sequence ID" value="CAB5218127.1"/>
    <property type="molecule type" value="Genomic_DNA"/>
</dbReference>
<dbReference type="Gene3D" id="3.40.5.90">
    <property type="entry name" value="CDGSH iron-sulfur domain, mitoNEET-type"/>
    <property type="match status" value="1"/>
</dbReference>
<organism evidence="10">
    <name type="scientific">uncultured Caudovirales phage</name>
    <dbReference type="NCBI Taxonomy" id="2100421"/>
    <lineage>
        <taxon>Viruses</taxon>
        <taxon>Duplodnaviria</taxon>
        <taxon>Heunggongvirae</taxon>
        <taxon>Uroviricota</taxon>
        <taxon>Caudoviricetes</taxon>
        <taxon>Peduoviridae</taxon>
        <taxon>Maltschvirus</taxon>
        <taxon>Maltschvirus maltsch</taxon>
    </lineage>
</organism>
<evidence type="ECO:0000259" key="9">
    <source>
        <dbReference type="PROSITE" id="PS51471"/>
    </source>
</evidence>
<accession>A0A6J7WK87</accession>
<keyword evidence="8" id="KW-0408">Iron</keyword>
<reference evidence="10" key="1">
    <citation type="submission" date="2020-05" db="EMBL/GenBank/DDBJ databases">
        <authorList>
            <person name="Chiriac C."/>
            <person name="Salcher M."/>
            <person name="Ghai R."/>
            <person name="Kavagutti S V."/>
        </authorList>
    </citation>
    <scope>NUCLEOTIDE SEQUENCE</scope>
</reference>
<evidence type="ECO:0000256" key="6">
    <source>
        <dbReference type="ARBA" id="ARBA00022964"/>
    </source>
</evidence>
<gene>
    <name evidence="10" type="ORF">UFOVP204_9</name>
</gene>